<evidence type="ECO:0000313" key="1">
    <source>
        <dbReference type="EMBL" id="MFB4197734.1"/>
    </source>
</evidence>
<gene>
    <name evidence="1" type="ORF">ACE11A_25695</name>
</gene>
<dbReference type="Proteomes" id="UP001577267">
    <property type="component" value="Unassembled WGS sequence"/>
</dbReference>
<evidence type="ECO:0000313" key="2">
    <source>
        <dbReference type="Proteomes" id="UP001577267"/>
    </source>
</evidence>
<comment type="caution">
    <text evidence="1">The sequence shown here is derived from an EMBL/GenBank/DDBJ whole genome shotgun (WGS) entry which is preliminary data.</text>
</comment>
<name>A0ABV4ZUS5_9ACTN</name>
<dbReference type="RefSeq" id="WP_375066314.1">
    <property type="nucleotide sequence ID" value="NZ_JBHGBT010000046.1"/>
</dbReference>
<dbReference type="EMBL" id="JBHGBT010000046">
    <property type="protein sequence ID" value="MFB4197734.1"/>
    <property type="molecule type" value="Genomic_DNA"/>
</dbReference>
<protein>
    <submittedName>
        <fullName evidence="1">Uncharacterized protein</fullName>
    </submittedName>
</protein>
<keyword evidence="2" id="KW-1185">Reference proteome</keyword>
<accession>A0ABV4ZUS5</accession>
<organism evidence="1 2">
    <name type="scientific">Streptomyces carpaticus</name>
    <dbReference type="NCBI Taxonomy" id="285558"/>
    <lineage>
        <taxon>Bacteria</taxon>
        <taxon>Bacillati</taxon>
        <taxon>Actinomycetota</taxon>
        <taxon>Actinomycetes</taxon>
        <taxon>Kitasatosporales</taxon>
        <taxon>Streptomycetaceae</taxon>
        <taxon>Streptomyces</taxon>
    </lineage>
</organism>
<sequence length="53" mass="5885">MFRNLPALGQEIEAEGQPATVIEVDAYSGLIFAEHNGGEIVSWRETERPPTTR</sequence>
<proteinExistence type="predicted"/>
<reference evidence="1 2" key="1">
    <citation type="submission" date="2024-09" db="EMBL/GenBank/DDBJ databases">
        <title>Draft genome sequence of multifaceted antimicrobials producing Streptomyces sp. strain FH1.</title>
        <authorList>
            <person name="Hassan F."/>
            <person name="Ali H."/>
            <person name="Hassan N."/>
            <person name="Nawaz A."/>
        </authorList>
    </citation>
    <scope>NUCLEOTIDE SEQUENCE [LARGE SCALE GENOMIC DNA]</scope>
    <source>
        <strain evidence="1 2">FH1</strain>
    </source>
</reference>